<dbReference type="InterPro" id="IPR017847">
    <property type="entry name" value="T6SS_RhsGE_Vgr_subset"/>
</dbReference>
<dbReference type="InterPro" id="IPR050708">
    <property type="entry name" value="T6SS_VgrG/RHS"/>
</dbReference>
<organism evidence="8 9">
    <name type="scientific">Polyangium spumosum</name>
    <dbReference type="NCBI Taxonomy" id="889282"/>
    <lineage>
        <taxon>Bacteria</taxon>
        <taxon>Pseudomonadati</taxon>
        <taxon>Myxococcota</taxon>
        <taxon>Polyangia</taxon>
        <taxon>Polyangiales</taxon>
        <taxon>Polyangiaceae</taxon>
        <taxon>Polyangium</taxon>
    </lineage>
</organism>
<evidence type="ECO:0000259" key="6">
    <source>
        <dbReference type="Pfam" id="PF04717"/>
    </source>
</evidence>
<comment type="subcellular location">
    <subcellularLocation>
        <location evidence="1">Secreted</location>
    </subcellularLocation>
</comment>
<evidence type="ECO:0000313" key="9">
    <source>
        <dbReference type="Proteomes" id="UP000440224"/>
    </source>
</evidence>
<dbReference type="SUPFAM" id="SSF69349">
    <property type="entry name" value="Phage fibre proteins"/>
    <property type="match status" value="1"/>
</dbReference>
<dbReference type="InterPro" id="IPR054030">
    <property type="entry name" value="Gp5_Vgr_C"/>
</dbReference>
<dbReference type="GO" id="GO:0005576">
    <property type="term" value="C:extracellular region"/>
    <property type="evidence" value="ECO:0007669"/>
    <property type="project" value="UniProtKB-SubCell"/>
</dbReference>
<evidence type="ECO:0000256" key="1">
    <source>
        <dbReference type="ARBA" id="ARBA00004613"/>
    </source>
</evidence>
<dbReference type="SUPFAM" id="SSF58113">
    <property type="entry name" value="Apolipoprotein A-I"/>
    <property type="match status" value="2"/>
</dbReference>
<dbReference type="NCBIfam" id="TIGR03361">
    <property type="entry name" value="VI_Rhs_Vgr"/>
    <property type="match status" value="1"/>
</dbReference>
<dbReference type="NCBIfam" id="TIGR01646">
    <property type="entry name" value="vgr_GE"/>
    <property type="match status" value="1"/>
</dbReference>
<keyword evidence="4" id="KW-0175">Coiled coil</keyword>
<dbReference type="SUPFAM" id="SSF69255">
    <property type="entry name" value="gp5 N-terminal domain-like"/>
    <property type="match status" value="1"/>
</dbReference>
<dbReference type="Gene3D" id="3.55.50.10">
    <property type="entry name" value="Baseplate protein-like domains"/>
    <property type="match status" value="1"/>
</dbReference>
<dbReference type="Proteomes" id="UP000440224">
    <property type="component" value="Unassembled WGS sequence"/>
</dbReference>
<dbReference type="Pfam" id="PF05954">
    <property type="entry name" value="Phage_GPD"/>
    <property type="match status" value="1"/>
</dbReference>
<evidence type="ECO:0000256" key="3">
    <source>
        <dbReference type="ARBA" id="ARBA00022525"/>
    </source>
</evidence>
<dbReference type="InterPro" id="IPR006531">
    <property type="entry name" value="Gp5/Vgr_OB"/>
</dbReference>
<feature type="region of interest" description="Disordered" evidence="5">
    <location>
        <begin position="447"/>
        <end position="478"/>
    </location>
</feature>
<dbReference type="Pfam" id="PF22178">
    <property type="entry name" value="Gp5_trimer_C"/>
    <property type="match status" value="1"/>
</dbReference>
<name>A0A6N7Q2T7_9BACT</name>
<dbReference type="RefSeq" id="WP_153825113.1">
    <property type="nucleotide sequence ID" value="NZ_WJIE01000029.1"/>
</dbReference>
<keyword evidence="3" id="KW-0964">Secreted</keyword>
<accession>A0A6N7Q2T7</accession>
<dbReference type="OrthoDB" id="5478035at2"/>
<dbReference type="Gene3D" id="2.30.110.50">
    <property type="match status" value="1"/>
</dbReference>
<dbReference type="Gene3D" id="4.10.220.110">
    <property type="match status" value="1"/>
</dbReference>
<feature type="coiled-coil region" evidence="4">
    <location>
        <begin position="1035"/>
        <end position="1084"/>
    </location>
</feature>
<feature type="coiled-coil region" evidence="4">
    <location>
        <begin position="721"/>
        <end position="1000"/>
    </location>
</feature>
<evidence type="ECO:0000256" key="4">
    <source>
        <dbReference type="SAM" id="Coils"/>
    </source>
</evidence>
<dbReference type="Gene3D" id="2.40.50.230">
    <property type="entry name" value="Gp5 N-terminal domain"/>
    <property type="match status" value="1"/>
</dbReference>
<evidence type="ECO:0000313" key="8">
    <source>
        <dbReference type="EMBL" id="MRG98349.1"/>
    </source>
</evidence>
<comment type="similarity">
    <text evidence="2">Belongs to the VgrG protein family.</text>
</comment>
<dbReference type="InterPro" id="IPR006533">
    <property type="entry name" value="T6SS_Vgr_RhsGE"/>
</dbReference>
<dbReference type="EMBL" id="WJIE01000029">
    <property type="protein sequence ID" value="MRG98349.1"/>
    <property type="molecule type" value="Genomic_DNA"/>
</dbReference>
<dbReference type="InterPro" id="IPR037026">
    <property type="entry name" value="Vgr_OB-fold_dom_sf"/>
</dbReference>
<gene>
    <name evidence="8" type="primary">tssI</name>
    <name evidence="8" type="ORF">GF068_41515</name>
</gene>
<dbReference type="Pfam" id="PF04717">
    <property type="entry name" value="Phage_base_V"/>
    <property type="match status" value="1"/>
</dbReference>
<feature type="compositionally biased region" description="Polar residues" evidence="5">
    <location>
        <begin position="462"/>
        <end position="477"/>
    </location>
</feature>
<dbReference type="SUPFAM" id="SSF69279">
    <property type="entry name" value="Phage tail proteins"/>
    <property type="match status" value="2"/>
</dbReference>
<feature type="domain" description="Gp5/Type VI secretion system Vgr C-terminal trimerisation" evidence="7">
    <location>
        <begin position="462"/>
        <end position="559"/>
    </location>
</feature>
<sequence length="1296" mass="141398">MENLELRFAAKDINLSVRSFSVVEEMSTLFDVSLVARSAEEDIDLDALVGNGAGFKVAGGLAWTGVVQYAEQIEVEPDGLSTYFLRIVPALWRTSQRRNQRIFQHLSIPDITKKLLADWEIEPVMELDAATFPRLEYRVQYGETDFTFLSRLLEEAGISYHFRPPEPGTETPSKLVLVLDPAVREAGPPLLYVNNLEHAKSRDAITNVKVSHQVRQGRMTLRDHDFRRRPDFQLIAEAKSTIDMEDRYESYSYVPGAFVVDPGRVDEREAKALAARRLDGMRQGRRKVHFQTTALGLSPGDVFCMEAHPREDLAPDKRLLLVQRTLEGTSEGDWSSTGMAVFADDPYRPAPVTPKPRMGGLQSAVVVGPPGEEIHVDEYGRVRVQFHWDREGKYEGESSCWMRVSQVWAGRGYGNVAIPRVGQEVLVDFLEGDPDQPIIVGRVFNGTSPHPYKLPDHKTKTSWKSDSSPGSGGSNEITFEDAKGREKVFMHAQKDREEIVREKHTLQVGTDLDVQVGERESRKVGADQALHVVGNRTSRVEGSDVLVVGGECHIQVGETGASLSRDRVVLSTGKASLTIAGGDIFLDASGSIKVSAAGLAGLAGREVHIDGAPNVLLNTAGASSPVPMSLGAAEINLADLAFPEAVNNAAKALSAKVFDEIPGGFDEEAVEGALRRLLEEPPASIADAPGYLIMPEAINEQIQAAIDKVLDVPGAIVDDILDRVALEQKKLQERIDQIRARAGEVVGDVQEKIRGAVEDLRARAEAAKQMAIAKFEEVKAKLEAAKAQVQAKIQELRGKLEEAKARAVAIVEEFKGKLEAAKAAVLGKVAEVKEKFAEAKARVEAKIEEIKGRVEAVKEQAKAKIEEIKGRINDLKEQAKARVKEIKERVIALKDQAVERFQEMKKQAGEIIEQAKTQVEAAKARVQELKARIEGAKEEVKQKVQEWKGKVEEWKAQAKAKVEEVKARALAVVDEVKGQIESAKETVKQTIADAKDLIADVKAIPKEFVAETKAAWNEVKTDAKESWNQTKAEAKQTWEEAKETWKQTKAEAKETWDQTKADAKQTVEEAKEAWKQTKVEAKETWNQTKDELKQAGKDAKEAWKDVKGDTKEAWGDIKDEAEDFWGELTGKGKDAAEATSDAVGASGEQAGDALGQAKQALQNALGGGNGSGGSNALAGPQLNLGQGAAPEGQSLGQLVSRAGGFTGEDVASALNGGSKGATILQSPGEGQLFVMKTQGAMPVSGPELEAHLVEAQMNGFSSNDAFVHTLTKKGYVVYERPWGELAEAFVKRAAVI</sequence>
<evidence type="ECO:0000256" key="2">
    <source>
        <dbReference type="ARBA" id="ARBA00005558"/>
    </source>
</evidence>
<dbReference type="PANTHER" id="PTHR32305">
    <property type="match status" value="1"/>
</dbReference>
<feature type="domain" description="Gp5/Type VI secretion system Vgr protein OB-fold" evidence="6">
    <location>
        <begin position="377"/>
        <end position="444"/>
    </location>
</feature>
<proteinExistence type="inferred from homology"/>
<comment type="caution">
    <text evidence="8">The sequence shown here is derived from an EMBL/GenBank/DDBJ whole genome shotgun (WGS) entry which is preliminary data.</text>
</comment>
<evidence type="ECO:0000256" key="5">
    <source>
        <dbReference type="SAM" id="MobiDB-lite"/>
    </source>
</evidence>
<dbReference type="PANTHER" id="PTHR32305:SF15">
    <property type="entry name" value="PROTEIN RHSA-RELATED"/>
    <property type="match status" value="1"/>
</dbReference>
<protein>
    <submittedName>
        <fullName evidence="8">Type VI secretion system tip protein VgrG</fullName>
    </submittedName>
</protein>
<evidence type="ECO:0000259" key="7">
    <source>
        <dbReference type="Pfam" id="PF22178"/>
    </source>
</evidence>
<keyword evidence="9" id="KW-1185">Reference proteome</keyword>
<reference evidence="8 9" key="1">
    <citation type="submission" date="2019-10" db="EMBL/GenBank/DDBJ databases">
        <title>A soil myxobacterium in the family Polyangiaceae.</title>
        <authorList>
            <person name="Li Y."/>
            <person name="Wang J."/>
        </authorList>
    </citation>
    <scope>NUCLEOTIDE SEQUENCE [LARGE SCALE GENOMIC DNA]</scope>
    <source>
        <strain evidence="8 9">DSM 14734</strain>
    </source>
</reference>
<dbReference type="Gene3D" id="1.20.120.20">
    <property type="entry name" value="Apolipoprotein"/>
    <property type="match status" value="3"/>
</dbReference>